<dbReference type="Proteomes" id="UP001497516">
    <property type="component" value="Chromosome 9"/>
</dbReference>
<dbReference type="GO" id="GO:0006355">
    <property type="term" value="P:regulation of DNA-templated transcription"/>
    <property type="evidence" value="ECO:0007669"/>
    <property type="project" value="InterPro"/>
</dbReference>
<dbReference type="Pfam" id="PF02365">
    <property type="entry name" value="NAM"/>
    <property type="match status" value="1"/>
</dbReference>
<evidence type="ECO:0000313" key="7">
    <source>
        <dbReference type="Proteomes" id="UP001497516"/>
    </source>
</evidence>
<evidence type="ECO:0000259" key="5">
    <source>
        <dbReference type="PROSITE" id="PS51005"/>
    </source>
</evidence>
<organism evidence="6 7">
    <name type="scientific">Linum trigynum</name>
    <dbReference type="NCBI Taxonomy" id="586398"/>
    <lineage>
        <taxon>Eukaryota</taxon>
        <taxon>Viridiplantae</taxon>
        <taxon>Streptophyta</taxon>
        <taxon>Embryophyta</taxon>
        <taxon>Tracheophyta</taxon>
        <taxon>Spermatophyta</taxon>
        <taxon>Magnoliopsida</taxon>
        <taxon>eudicotyledons</taxon>
        <taxon>Gunneridae</taxon>
        <taxon>Pentapetalae</taxon>
        <taxon>rosids</taxon>
        <taxon>fabids</taxon>
        <taxon>Malpighiales</taxon>
        <taxon>Linaceae</taxon>
        <taxon>Linum</taxon>
    </lineage>
</organism>
<sequence length="456" mass="50910">MMKLDRRVVGFRFLPTDEELVVDYLLSKVLGFPLPSDDYVKDCNLYGDLEPWDIWKQYFRGGAHEEEEEDADDDGDGDEKKNDLYFFTPLKKRTATGTRLDRSVGSKGGSWHEENVGKEAQTLDGAVSWTLKRFSYRTKKNKKEEKKPQTSCCSWIMHEYCLLPIPELGLDSAAASKLAVCRLRKKESSKKRKNNNNKSTSMVILIHDAAYSHVDAESSIIDDNEAHASQGSTSIYKRWKLHGEDQQQVVVSSSSVEVEMQRRQCLLSGVNQGLASDGGRKQELQEVESSLFQKEIDQCSSEVKEDVVDGKCNMINEEEELDSLLDKEIEESLAQVKEDDGVDGNGNEEEEEELDLLFDKEIEECLADVKEDNGIDGNGNQGEVSPSFQAGSINEGEGAMTQQQSVEMELVTAEEAAWWSAVSASAEGTCNVNNAFGFNYVDCPFTVEGLLAECSC</sequence>
<dbReference type="SUPFAM" id="SSF101941">
    <property type="entry name" value="NAC domain"/>
    <property type="match status" value="1"/>
</dbReference>
<protein>
    <recommendedName>
        <fullName evidence="5">NAC domain-containing protein</fullName>
    </recommendedName>
</protein>
<evidence type="ECO:0000256" key="2">
    <source>
        <dbReference type="ARBA" id="ARBA00023125"/>
    </source>
</evidence>
<keyword evidence="2" id="KW-0238">DNA-binding</keyword>
<evidence type="ECO:0000256" key="1">
    <source>
        <dbReference type="ARBA" id="ARBA00023015"/>
    </source>
</evidence>
<dbReference type="PANTHER" id="PTHR31719">
    <property type="entry name" value="NAC TRANSCRIPTION FACTOR 56"/>
    <property type="match status" value="1"/>
</dbReference>
<dbReference type="GO" id="GO:0048731">
    <property type="term" value="P:system development"/>
    <property type="evidence" value="ECO:0007669"/>
    <property type="project" value="TreeGrafter"/>
</dbReference>
<dbReference type="Gene3D" id="2.170.150.80">
    <property type="entry name" value="NAC domain"/>
    <property type="match status" value="1"/>
</dbReference>
<keyword evidence="1" id="KW-0805">Transcription regulation</keyword>
<keyword evidence="3" id="KW-0804">Transcription</keyword>
<gene>
    <name evidence="6" type="ORF">LTRI10_LOCUS51725</name>
</gene>
<keyword evidence="7" id="KW-1185">Reference proteome</keyword>
<reference evidence="6 7" key="1">
    <citation type="submission" date="2024-04" db="EMBL/GenBank/DDBJ databases">
        <authorList>
            <person name="Fracassetti M."/>
        </authorList>
    </citation>
    <scope>NUCLEOTIDE SEQUENCE [LARGE SCALE GENOMIC DNA]</scope>
</reference>
<dbReference type="PROSITE" id="PS51005">
    <property type="entry name" value="NAC"/>
    <property type="match status" value="1"/>
</dbReference>
<proteinExistence type="predicted"/>
<dbReference type="AlphaFoldDB" id="A0AAV2GNU8"/>
<name>A0AAV2GNU8_9ROSI</name>
<dbReference type="InterPro" id="IPR003441">
    <property type="entry name" value="NAC-dom"/>
</dbReference>
<evidence type="ECO:0000313" key="6">
    <source>
        <dbReference type="EMBL" id="CAL1412428.1"/>
    </source>
</evidence>
<dbReference type="InterPro" id="IPR036093">
    <property type="entry name" value="NAC_dom_sf"/>
</dbReference>
<dbReference type="PANTHER" id="PTHR31719:SF164">
    <property type="entry name" value="NAC DOMAIN-CONTAINING PROTEIN"/>
    <property type="match status" value="1"/>
</dbReference>
<evidence type="ECO:0000256" key="3">
    <source>
        <dbReference type="ARBA" id="ARBA00023163"/>
    </source>
</evidence>
<dbReference type="GO" id="GO:0003677">
    <property type="term" value="F:DNA binding"/>
    <property type="evidence" value="ECO:0007669"/>
    <property type="project" value="UniProtKB-KW"/>
</dbReference>
<dbReference type="EMBL" id="OZ034822">
    <property type="protein sequence ID" value="CAL1412428.1"/>
    <property type="molecule type" value="Genomic_DNA"/>
</dbReference>
<accession>A0AAV2GNU8</accession>
<keyword evidence="4" id="KW-0539">Nucleus</keyword>
<evidence type="ECO:0000256" key="4">
    <source>
        <dbReference type="ARBA" id="ARBA00023242"/>
    </source>
</evidence>
<feature type="domain" description="NAC" evidence="5">
    <location>
        <begin position="7"/>
        <end position="186"/>
    </location>
</feature>